<dbReference type="PANTHER" id="PTHR21028">
    <property type="entry name" value="SI:CH211-156B7.4"/>
    <property type="match status" value="1"/>
</dbReference>
<dbReference type="Pfam" id="PF01928">
    <property type="entry name" value="CYTH"/>
    <property type="match status" value="1"/>
</dbReference>
<dbReference type="NCBIfam" id="TIGR00318">
    <property type="entry name" value="cyaB"/>
    <property type="match status" value="1"/>
</dbReference>
<name>A0A1G2PGT3_9BACT</name>
<gene>
    <name evidence="2" type="ORF">A2541_02195</name>
</gene>
<dbReference type="InterPro" id="IPR033469">
    <property type="entry name" value="CYTH-like_dom_sf"/>
</dbReference>
<comment type="caution">
    <text evidence="2">The sequence shown here is derived from an EMBL/GenBank/DDBJ whole genome shotgun (WGS) entry which is preliminary data.</text>
</comment>
<protein>
    <recommendedName>
        <fullName evidence="1">CYTH domain-containing protein</fullName>
    </recommendedName>
</protein>
<dbReference type="SUPFAM" id="SSF55154">
    <property type="entry name" value="CYTH-like phosphatases"/>
    <property type="match status" value="1"/>
</dbReference>
<evidence type="ECO:0000313" key="2">
    <source>
        <dbReference type="EMBL" id="OHA47558.1"/>
    </source>
</evidence>
<dbReference type="EMBL" id="MHSQ01000006">
    <property type="protein sequence ID" value="OHA47558.1"/>
    <property type="molecule type" value="Genomic_DNA"/>
</dbReference>
<organism evidence="2 3">
    <name type="scientific">Candidatus Taylorbacteria bacterium RIFOXYD2_FULL_36_9</name>
    <dbReference type="NCBI Taxonomy" id="1802338"/>
    <lineage>
        <taxon>Bacteria</taxon>
        <taxon>Candidatus Tayloriibacteriota</taxon>
    </lineage>
</organism>
<dbReference type="InterPro" id="IPR023577">
    <property type="entry name" value="CYTH_domain"/>
</dbReference>
<dbReference type="Proteomes" id="UP000176965">
    <property type="component" value="Unassembled WGS sequence"/>
</dbReference>
<feature type="domain" description="CYTH" evidence="1">
    <location>
        <begin position="2"/>
        <end position="184"/>
    </location>
</feature>
<dbReference type="STRING" id="1802338.A2541_02195"/>
<accession>A0A1G2PGT3</accession>
<evidence type="ECO:0000313" key="3">
    <source>
        <dbReference type="Proteomes" id="UP000176965"/>
    </source>
</evidence>
<dbReference type="InterPro" id="IPR008173">
    <property type="entry name" value="Adenylyl_cyclase_CyaB"/>
</dbReference>
<proteinExistence type="predicted"/>
<reference evidence="2 3" key="1">
    <citation type="journal article" date="2016" name="Nat. Commun.">
        <title>Thousands of microbial genomes shed light on interconnected biogeochemical processes in an aquifer system.</title>
        <authorList>
            <person name="Anantharaman K."/>
            <person name="Brown C.T."/>
            <person name="Hug L.A."/>
            <person name="Sharon I."/>
            <person name="Castelle C.J."/>
            <person name="Probst A.J."/>
            <person name="Thomas B.C."/>
            <person name="Singh A."/>
            <person name="Wilkins M.J."/>
            <person name="Karaoz U."/>
            <person name="Brodie E.L."/>
            <person name="Williams K.H."/>
            <person name="Hubbard S.S."/>
            <person name="Banfield J.F."/>
        </authorList>
    </citation>
    <scope>NUCLEOTIDE SEQUENCE [LARGE SCALE GENOMIC DNA]</scope>
</reference>
<dbReference type="Gene3D" id="2.40.320.10">
    <property type="entry name" value="Hypothetical Protein Pfu-838710-001"/>
    <property type="match status" value="1"/>
</dbReference>
<evidence type="ECO:0000259" key="1">
    <source>
        <dbReference type="PROSITE" id="PS51707"/>
    </source>
</evidence>
<sequence length="188" mass="22505">MKKEVEILVEVFDNKKQAIKKLDSLNFLGNKKTLDIYFFDPKREDLKPDKTGQLKKCLRIRNKDGEFSLAYKVDHFNKKNIWLYSDEYETPISDFLKTKEIFQKLGFKELIRIENTKSTFVNDKYEIVLENVKKLGLFMEVERHNVDEKENIVKVKKEIWNWIKNLNIKVSLELTMGKPELMLRKNKI</sequence>
<dbReference type="AlphaFoldDB" id="A0A1G2PGT3"/>
<dbReference type="PROSITE" id="PS51707">
    <property type="entry name" value="CYTH"/>
    <property type="match status" value="1"/>
</dbReference>
<dbReference type="PANTHER" id="PTHR21028:SF2">
    <property type="entry name" value="CYTH DOMAIN-CONTAINING PROTEIN"/>
    <property type="match status" value="1"/>
</dbReference>